<proteinExistence type="predicted"/>
<sequence>MVVVYYAMMMLLSRIGMENPARDSHVITYLNARADIRYLSMPTDTLRYFTYEGSFDAINVDSTRCDV</sequence>
<organism evidence="1">
    <name type="scientific">marine sediment metagenome</name>
    <dbReference type="NCBI Taxonomy" id="412755"/>
    <lineage>
        <taxon>unclassified sequences</taxon>
        <taxon>metagenomes</taxon>
        <taxon>ecological metagenomes</taxon>
    </lineage>
</organism>
<reference evidence="1" key="1">
    <citation type="journal article" date="2014" name="Front. Microbiol.">
        <title>High frequency of phylogenetically diverse reductive dehalogenase-homologous genes in deep subseafloor sedimentary metagenomes.</title>
        <authorList>
            <person name="Kawai M."/>
            <person name="Futagami T."/>
            <person name="Toyoda A."/>
            <person name="Takaki Y."/>
            <person name="Nishi S."/>
            <person name="Hori S."/>
            <person name="Arai W."/>
            <person name="Tsubouchi T."/>
            <person name="Morono Y."/>
            <person name="Uchiyama I."/>
            <person name="Ito T."/>
            <person name="Fujiyama A."/>
            <person name="Inagaki F."/>
            <person name="Takami H."/>
        </authorList>
    </citation>
    <scope>NUCLEOTIDE SEQUENCE</scope>
    <source>
        <strain evidence="1">Expedition CK06-06</strain>
    </source>
</reference>
<name>X1L6T4_9ZZZZ</name>
<dbReference type="AlphaFoldDB" id="X1L6T4"/>
<dbReference type="EMBL" id="BARV01006575">
    <property type="protein sequence ID" value="GAI14713.1"/>
    <property type="molecule type" value="Genomic_DNA"/>
</dbReference>
<protein>
    <submittedName>
        <fullName evidence="1">Uncharacterized protein</fullName>
    </submittedName>
</protein>
<accession>X1L6T4</accession>
<comment type="caution">
    <text evidence="1">The sequence shown here is derived from an EMBL/GenBank/DDBJ whole genome shotgun (WGS) entry which is preliminary data.</text>
</comment>
<evidence type="ECO:0000313" key="1">
    <source>
        <dbReference type="EMBL" id="GAI14713.1"/>
    </source>
</evidence>
<gene>
    <name evidence="1" type="ORF">S06H3_13468</name>
</gene>